<dbReference type="AlphaFoldDB" id="B9YBC0"/>
<dbReference type="HOGENOM" id="CLU_3008124_0_0_9"/>
<organism evidence="2 3">
    <name type="scientific">Holdemania filiformis DSM 12042</name>
    <dbReference type="NCBI Taxonomy" id="545696"/>
    <lineage>
        <taxon>Bacteria</taxon>
        <taxon>Bacillati</taxon>
        <taxon>Bacillota</taxon>
        <taxon>Erysipelotrichia</taxon>
        <taxon>Erysipelotrichales</taxon>
        <taxon>Erysipelotrichaceae</taxon>
        <taxon>Holdemania</taxon>
    </lineage>
</organism>
<feature type="compositionally biased region" description="Basic and acidic residues" evidence="1">
    <location>
        <begin position="1"/>
        <end position="10"/>
    </location>
</feature>
<evidence type="ECO:0000313" key="3">
    <source>
        <dbReference type="Proteomes" id="UP000005950"/>
    </source>
</evidence>
<feature type="compositionally biased region" description="Basic residues" evidence="1">
    <location>
        <begin position="11"/>
        <end position="28"/>
    </location>
</feature>
<sequence length="56" mass="6878">MGQETRENTLKRWKSRNTAHAAIRKQLTRRKNKRSRILAFFIFDILHNRIEGERRK</sequence>
<comment type="caution">
    <text evidence="2">The sequence shown here is derived from an EMBL/GenBank/DDBJ whole genome shotgun (WGS) entry which is preliminary data.</text>
</comment>
<accession>B9YBC0</accession>
<dbReference type="STRING" id="545696.HOLDEFILI_03127"/>
<name>B9YBC0_9FIRM</name>
<reference evidence="2 3" key="2">
    <citation type="submission" date="2009-02" db="EMBL/GenBank/DDBJ databases">
        <title>Draft genome sequence of Holdemania filiformis DSM 12042.</title>
        <authorList>
            <person name="Sudarsanam P."/>
            <person name="Ley R."/>
            <person name="Guruge J."/>
            <person name="Turnbaugh P.J."/>
            <person name="Mahowald M."/>
            <person name="Liep D."/>
            <person name="Gordon J."/>
        </authorList>
    </citation>
    <scope>NUCLEOTIDE SEQUENCE [LARGE SCALE GENOMIC DNA]</scope>
    <source>
        <strain evidence="2 3">DSM 12042</strain>
    </source>
</reference>
<protein>
    <submittedName>
        <fullName evidence="2">Uncharacterized protein</fullName>
    </submittedName>
</protein>
<reference evidence="2 3" key="1">
    <citation type="submission" date="2008-12" db="EMBL/GenBank/DDBJ databases">
        <authorList>
            <person name="Fulton L."/>
            <person name="Clifton S."/>
            <person name="Fulton B."/>
            <person name="Xu J."/>
            <person name="Minx P."/>
            <person name="Pepin K.H."/>
            <person name="Johnson M."/>
            <person name="Bhonagiri V."/>
            <person name="Nash W.E."/>
            <person name="Mardis E.R."/>
            <person name="Wilson R.K."/>
        </authorList>
    </citation>
    <scope>NUCLEOTIDE SEQUENCE [LARGE SCALE GENOMIC DNA]</scope>
    <source>
        <strain evidence="2 3">DSM 12042</strain>
    </source>
</reference>
<dbReference type="EMBL" id="ACCF01000196">
    <property type="protein sequence ID" value="EEF66755.1"/>
    <property type="molecule type" value="Genomic_DNA"/>
</dbReference>
<gene>
    <name evidence="2" type="ORF">HOLDEFILI_03127</name>
</gene>
<dbReference type="Proteomes" id="UP000005950">
    <property type="component" value="Unassembled WGS sequence"/>
</dbReference>
<feature type="region of interest" description="Disordered" evidence="1">
    <location>
        <begin position="1"/>
        <end position="28"/>
    </location>
</feature>
<proteinExistence type="predicted"/>
<evidence type="ECO:0000313" key="2">
    <source>
        <dbReference type="EMBL" id="EEF66755.1"/>
    </source>
</evidence>
<evidence type="ECO:0000256" key="1">
    <source>
        <dbReference type="SAM" id="MobiDB-lite"/>
    </source>
</evidence>